<evidence type="ECO:0000259" key="8">
    <source>
        <dbReference type="Pfam" id="PF01761"/>
    </source>
</evidence>
<keyword evidence="7" id="KW-0812">Transmembrane</keyword>
<name>A0A0K0K510_MICEC</name>
<comment type="cofactor">
    <cofactor evidence="2">
        <name>Co(2+)</name>
        <dbReference type="ChEBI" id="CHEBI:48828"/>
    </cofactor>
</comment>
<dbReference type="GO" id="GO:0009073">
    <property type="term" value="P:aromatic amino acid family biosynthetic process"/>
    <property type="evidence" value="ECO:0007669"/>
    <property type="project" value="InterPro"/>
</dbReference>
<organism evidence="10">
    <name type="scientific">Micromonospora echinospora</name>
    <name type="common">Micromonospora purpurea</name>
    <dbReference type="NCBI Taxonomy" id="1877"/>
    <lineage>
        <taxon>Bacteria</taxon>
        <taxon>Bacillati</taxon>
        <taxon>Actinomycetota</taxon>
        <taxon>Actinomycetes</taxon>
        <taxon>Micromonosporales</taxon>
        <taxon>Micromonosporaceae</taxon>
        <taxon>Micromonospora</taxon>
    </lineage>
</organism>
<evidence type="ECO:0000256" key="6">
    <source>
        <dbReference type="ARBA" id="ARBA00023285"/>
    </source>
</evidence>
<dbReference type="RefSeq" id="WP_416901992.1">
    <property type="nucleotide sequence ID" value="NZ_CP182316.1"/>
</dbReference>
<protein>
    <submittedName>
        <fullName evidence="10">2-deoxy-scyllo-inosose synthase</fullName>
    </submittedName>
</protein>
<keyword evidence="4" id="KW-0520">NAD</keyword>
<dbReference type="AlphaFoldDB" id="A0A0K0K510"/>
<evidence type="ECO:0000256" key="1">
    <source>
        <dbReference type="ARBA" id="ARBA00001911"/>
    </source>
</evidence>
<accession>A0A0K0K510</accession>
<dbReference type="EMBL" id="JQ975418">
    <property type="protein sequence ID" value="AGB13898.1"/>
    <property type="molecule type" value="Genomic_DNA"/>
</dbReference>
<dbReference type="Gene3D" id="1.20.1090.10">
    <property type="entry name" value="Dehydroquinate synthase-like - alpha domain"/>
    <property type="match status" value="1"/>
</dbReference>
<dbReference type="GO" id="GO:0003856">
    <property type="term" value="F:3-dehydroquinate synthase activity"/>
    <property type="evidence" value="ECO:0007669"/>
    <property type="project" value="TreeGrafter"/>
</dbReference>
<evidence type="ECO:0000256" key="7">
    <source>
        <dbReference type="SAM" id="Phobius"/>
    </source>
</evidence>
<dbReference type="Gene3D" id="3.40.50.1970">
    <property type="match status" value="1"/>
</dbReference>
<evidence type="ECO:0000313" key="10">
    <source>
        <dbReference type="EMBL" id="AGB13898.1"/>
    </source>
</evidence>
<dbReference type="CDD" id="cd08197">
    <property type="entry name" value="DOIS"/>
    <property type="match status" value="1"/>
</dbReference>
<keyword evidence="3" id="KW-0479">Metal-binding</keyword>
<feature type="transmembrane region" description="Helical" evidence="7">
    <location>
        <begin position="94"/>
        <end position="117"/>
    </location>
</feature>
<dbReference type="Pfam" id="PF24621">
    <property type="entry name" value="DHQS_C"/>
    <property type="match status" value="1"/>
</dbReference>
<dbReference type="GO" id="GO:0046872">
    <property type="term" value="F:metal ion binding"/>
    <property type="evidence" value="ECO:0007669"/>
    <property type="project" value="UniProtKB-KW"/>
</dbReference>
<dbReference type="InterPro" id="IPR030963">
    <property type="entry name" value="DHQ_synth_fam"/>
</dbReference>
<gene>
    <name evidence="10" type="primary">genC</name>
</gene>
<evidence type="ECO:0000256" key="4">
    <source>
        <dbReference type="ARBA" id="ARBA00023027"/>
    </source>
</evidence>
<dbReference type="PANTHER" id="PTHR43622">
    <property type="entry name" value="3-DEHYDROQUINATE SYNTHASE"/>
    <property type="match status" value="1"/>
</dbReference>
<keyword evidence="7" id="KW-1133">Transmembrane helix</keyword>
<sequence>MEVEIRLGSVRYPFRLGTDCLGAIVEDLVAMSASRLLIVCDSNTGPLFGAELVERLSPRVPANLLIHRAGEPYKDLQAVGTLADSALQLGADRASVVVAVGGGVIGNIAGLMAALLFRGIRLVHIPTSLIAMSDSVLSLKQAVNACVGKNLMGTFYAPESVLADTAMLRSLPFRETVSGLCEVVKNSLAIRPSMVEMLRTSLRQDAVYDDETMYEIISESILAKASVTEDDMHECRAGLVLEYGHTVGHAIEYTAAGGLSHGQAIGLGMVVAAEVSHRLGHLDQEAVALHRELLTRAGAMVTIPEEVDLDEVMHRLRFDNKRGYLADPAESSAMVLLGGLGEPLWHDGRPLVSVPMALVGEVINEIACPEIPNFELVSPVETVEEGRVPDTVGAADG</sequence>
<dbReference type="PANTHER" id="PTHR43622:SF1">
    <property type="entry name" value="3-DEHYDROQUINATE SYNTHASE"/>
    <property type="match status" value="1"/>
</dbReference>
<evidence type="ECO:0000256" key="2">
    <source>
        <dbReference type="ARBA" id="ARBA00001941"/>
    </source>
</evidence>
<dbReference type="InterPro" id="IPR056179">
    <property type="entry name" value="DHQS_C"/>
</dbReference>
<comment type="cofactor">
    <cofactor evidence="1">
        <name>NAD(+)</name>
        <dbReference type="ChEBI" id="CHEBI:57540"/>
    </cofactor>
</comment>
<feature type="domain" description="3-dehydroquinate synthase C-terminal" evidence="9">
    <location>
        <begin position="179"/>
        <end position="321"/>
    </location>
</feature>
<dbReference type="InterPro" id="IPR030960">
    <property type="entry name" value="DHQS/DOIS_N"/>
</dbReference>
<evidence type="ECO:0000259" key="9">
    <source>
        <dbReference type="Pfam" id="PF24621"/>
    </source>
</evidence>
<dbReference type="InterPro" id="IPR050071">
    <property type="entry name" value="Dehydroquinate_synthase"/>
</dbReference>
<proteinExistence type="predicted"/>
<dbReference type="SUPFAM" id="SSF56796">
    <property type="entry name" value="Dehydroquinate synthase-like"/>
    <property type="match status" value="1"/>
</dbReference>
<dbReference type="Pfam" id="PF01761">
    <property type="entry name" value="DHQ_synthase"/>
    <property type="match status" value="1"/>
</dbReference>
<evidence type="ECO:0000256" key="5">
    <source>
        <dbReference type="ARBA" id="ARBA00023239"/>
    </source>
</evidence>
<dbReference type="PIRSF" id="PIRSF001455">
    <property type="entry name" value="DHQ_synth"/>
    <property type="match status" value="1"/>
</dbReference>
<evidence type="ECO:0000256" key="3">
    <source>
        <dbReference type="ARBA" id="ARBA00022723"/>
    </source>
</evidence>
<keyword evidence="5" id="KW-0456">Lyase</keyword>
<keyword evidence="6" id="KW-0170">Cobalt</keyword>
<feature type="domain" description="3-dehydroquinate synthase N-terminal" evidence="8">
    <location>
        <begin position="68"/>
        <end position="176"/>
    </location>
</feature>
<keyword evidence="7" id="KW-0472">Membrane</keyword>
<reference evidence="10" key="1">
    <citation type="submission" date="2012-04" db="EMBL/GenBank/DDBJ databases">
        <title>Construction of gene library of gentamicin biosynthetic gene cluster and function research of characteristic genes.</title>
        <authorList>
            <person name="Hong W."/>
            <person name="Pan C."/>
        </authorList>
    </citation>
    <scope>NUCLEOTIDE SEQUENCE</scope>
    <source>
        <strain evidence="10">G1008</strain>
    </source>
</reference>